<protein>
    <submittedName>
        <fullName evidence="1">Uncharacterized protein</fullName>
    </submittedName>
</protein>
<organism evidence="1 2">
    <name type="scientific">Gimesia maris</name>
    <dbReference type="NCBI Taxonomy" id="122"/>
    <lineage>
        <taxon>Bacteria</taxon>
        <taxon>Pseudomonadati</taxon>
        <taxon>Planctomycetota</taxon>
        <taxon>Planctomycetia</taxon>
        <taxon>Planctomycetales</taxon>
        <taxon>Planctomycetaceae</taxon>
        <taxon>Gimesia</taxon>
    </lineage>
</organism>
<name>A0A3D3RG40_9PLAN</name>
<comment type="caution">
    <text evidence="1">The sequence shown here is derived from an EMBL/GenBank/DDBJ whole genome shotgun (WGS) entry which is preliminary data.</text>
</comment>
<evidence type="ECO:0000313" key="2">
    <source>
        <dbReference type="Proteomes" id="UP000263642"/>
    </source>
</evidence>
<dbReference type="EMBL" id="DQAY01000209">
    <property type="protein sequence ID" value="HCO27791.1"/>
    <property type="molecule type" value="Genomic_DNA"/>
</dbReference>
<dbReference type="Proteomes" id="UP000263642">
    <property type="component" value="Unassembled WGS sequence"/>
</dbReference>
<gene>
    <name evidence="1" type="ORF">DIT97_34150</name>
</gene>
<reference evidence="1 2" key="1">
    <citation type="journal article" date="2018" name="Nat. Biotechnol.">
        <title>A standardized bacterial taxonomy based on genome phylogeny substantially revises the tree of life.</title>
        <authorList>
            <person name="Parks D.H."/>
            <person name="Chuvochina M."/>
            <person name="Waite D.W."/>
            <person name="Rinke C."/>
            <person name="Skarshewski A."/>
            <person name="Chaumeil P.A."/>
            <person name="Hugenholtz P."/>
        </authorList>
    </citation>
    <scope>NUCLEOTIDE SEQUENCE [LARGE SCALE GENOMIC DNA]</scope>
    <source>
        <strain evidence="1">UBA9375</strain>
    </source>
</reference>
<sequence length="64" mass="7918">MKHEGWVYFVDEEYITIEIGVKDKSCNLTDSLHKMHHILLVCYKWNWHQLEYIKSRKDFHDNDH</sequence>
<proteinExistence type="predicted"/>
<accession>A0A3D3RG40</accession>
<evidence type="ECO:0000313" key="1">
    <source>
        <dbReference type="EMBL" id="HCO27791.1"/>
    </source>
</evidence>
<dbReference type="AlphaFoldDB" id="A0A3D3RG40"/>